<dbReference type="Pfam" id="PF00651">
    <property type="entry name" value="BTB"/>
    <property type="match status" value="1"/>
</dbReference>
<dbReference type="InterPro" id="IPR008974">
    <property type="entry name" value="TRAF-like"/>
</dbReference>
<dbReference type="Gene3D" id="2.60.210.10">
    <property type="entry name" value="Apoptosis, Tumor Necrosis Factor Receptor Associated Protein 2, Chain A"/>
    <property type="match status" value="1"/>
</dbReference>
<feature type="domain" description="MATH" evidence="3">
    <location>
        <begin position="23"/>
        <end position="135"/>
    </location>
</feature>
<feature type="domain" description="BTB" evidence="2">
    <location>
        <begin position="164"/>
        <end position="231"/>
    </location>
</feature>
<keyword evidence="5" id="KW-1185">Reference proteome</keyword>
<dbReference type="InterPro" id="IPR011333">
    <property type="entry name" value="SKP1/BTB/POZ_sf"/>
</dbReference>
<dbReference type="CDD" id="cd00121">
    <property type="entry name" value="MATH"/>
    <property type="match status" value="1"/>
</dbReference>
<evidence type="ECO:0008006" key="6">
    <source>
        <dbReference type="Google" id="ProtNLM"/>
    </source>
</evidence>
<reference evidence="4" key="1">
    <citation type="submission" date="2024-10" db="EMBL/GenBank/DDBJ databases">
        <authorList>
            <person name="Ryan C."/>
        </authorList>
    </citation>
    <scope>NUCLEOTIDE SEQUENCE [LARGE SCALE GENOMIC DNA]</scope>
</reference>
<evidence type="ECO:0000313" key="5">
    <source>
        <dbReference type="Proteomes" id="UP001497457"/>
    </source>
</evidence>
<dbReference type="SUPFAM" id="SSF49599">
    <property type="entry name" value="TRAF domain-like"/>
    <property type="match status" value="1"/>
</dbReference>
<evidence type="ECO:0000259" key="3">
    <source>
        <dbReference type="PROSITE" id="PS50144"/>
    </source>
</evidence>
<dbReference type="InterPro" id="IPR000210">
    <property type="entry name" value="BTB/POZ_dom"/>
</dbReference>
<dbReference type="AlphaFoldDB" id="A0ABC9B0A2"/>
<protein>
    <recommendedName>
        <fullName evidence="6">BTB domain-containing protein</fullName>
    </recommendedName>
</protein>
<dbReference type="PANTHER" id="PTHR26379:SF477">
    <property type="entry name" value="OS08G0129000 PROTEIN"/>
    <property type="match status" value="1"/>
</dbReference>
<dbReference type="EMBL" id="OZ075134">
    <property type="protein sequence ID" value="CAL4991234.1"/>
    <property type="molecule type" value="Genomic_DNA"/>
</dbReference>
<comment type="pathway">
    <text evidence="1">Protein modification; protein ubiquitination.</text>
</comment>
<dbReference type="PROSITE" id="PS50144">
    <property type="entry name" value="MATH"/>
    <property type="match status" value="1"/>
</dbReference>
<dbReference type="InterPro" id="IPR002083">
    <property type="entry name" value="MATH/TRAF_dom"/>
</dbReference>
<dbReference type="SUPFAM" id="SSF54695">
    <property type="entry name" value="POZ domain"/>
    <property type="match status" value="1"/>
</dbReference>
<dbReference type="Gene3D" id="3.30.710.10">
    <property type="entry name" value="Potassium Channel Kv1.1, Chain A"/>
    <property type="match status" value="1"/>
</dbReference>
<dbReference type="InterPro" id="IPR045005">
    <property type="entry name" value="BPM1-6"/>
</dbReference>
<name>A0ABC9B0A2_9POAL</name>
<dbReference type="PROSITE" id="PS50097">
    <property type="entry name" value="BTB"/>
    <property type="match status" value="1"/>
</dbReference>
<organism evidence="4 5">
    <name type="scientific">Urochloa decumbens</name>
    <dbReference type="NCBI Taxonomy" id="240449"/>
    <lineage>
        <taxon>Eukaryota</taxon>
        <taxon>Viridiplantae</taxon>
        <taxon>Streptophyta</taxon>
        <taxon>Embryophyta</taxon>
        <taxon>Tracheophyta</taxon>
        <taxon>Spermatophyta</taxon>
        <taxon>Magnoliopsida</taxon>
        <taxon>Liliopsida</taxon>
        <taxon>Poales</taxon>
        <taxon>Poaceae</taxon>
        <taxon>PACMAD clade</taxon>
        <taxon>Panicoideae</taxon>
        <taxon>Panicodae</taxon>
        <taxon>Paniceae</taxon>
        <taxon>Melinidinae</taxon>
        <taxon>Urochloa</taxon>
    </lineage>
</organism>
<dbReference type="Proteomes" id="UP001497457">
    <property type="component" value="Chromosome 24b"/>
</dbReference>
<sequence length="309" mass="33609">MATTAATAAAGNVTTTVTATIAGSHVLMIVDGYSKLKEALDDDDYSIKSDRFRAGGRRSWYIEFYPSREDEDDDDVGVYLCLDDNDDGDVTARYELSLLSRDGNTISSRQSFNTFSTQLNASPLLGDRFQVRCVLSVVDEVTAVAPPDIHRHLGGLLASQQLGGDMTFHVGGELFAAHKYILAARSPVFMADLFGPPGKENAAHVRIDGIEPRVFRALLHFIYTDTLPDQAVNEGDDGDKVAMAQGLLVAADRYGMERLKSICGDVLCNHIDARTAMPLLQLADSHGCRRLKEACIRTIKDLLAKVAAP</sequence>
<accession>A0ABC9B0A2</accession>
<evidence type="ECO:0000256" key="1">
    <source>
        <dbReference type="ARBA" id="ARBA00004906"/>
    </source>
</evidence>
<dbReference type="SMART" id="SM00225">
    <property type="entry name" value="BTB"/>
    <property type="match status" value="1"/>
</dbReference>
<gene>
    <name evidence="4" type="ORF">URODEC1_LOCUS60571</name>
</gene>
<proteinExistence type="predicted"/>
<dbReference type="Pfam" id="PF22486">
    <property type="entry name" value="MATH_2"/>
    <property type="match status" value="1"/>
</dbReference>
<evidence type="ECO:0000313" key="4">
    <source>
        <dbReference type="EMBL" id="CAL4991234.1"/>
    </source>
</evidence>
<dbReference type="PANTHER" id="PTHR26379">
    <property type="entry name" value="BTB/POZ AND MATH DOMAIN-CONTAINING PROTEIN 1"/>
    <property type="match status" value="1"/>
</dbReference>
<evidence type="ECO:0000259" key="2">
    <source>
        <dbReference type="PROSITE" id="PS50097"/>
    </source>
</evidence>